<protein>
    <recommendedName>
        <fullName evidence="3">ParB/Sulfiredoxin domain-containing protein</fullName>
    </recommendedName>
</protein>
<accession>A0ABY1FTV8</accession>
<keyword evidence="2" id="KW-1185">Reference proteome</keyword>
<dbReference type="Proteomes" id="UP000199211">
    <property type="component" value="Unassembled WGS sequence"/>
</dbReference>
<evidence type="ECO:0000313" key="1">
    <source>
        <dbReference type="EMBL" id="SFM08647.1"/>
    </source>
</evidence>
<evidence type="ECO:0008006" key="3">
    <source>
        <dbReference type="Google" id="ProtNLM"/>
    </source>
</evidence>
<organism evidence="1 2">
    <name type="scientific">Marinobacter salarius</name>
    <dbReference type="NCBI Taxonomy" id="1420917"/>
    <lineage>
        <taxon>Bacteria</taxon>
        <taxon>Pseudomonadati</taxon>
        <taxon>Pseudomonadota</taxon>
        <taxon>Gammaproteobacteria</taxon>
        <taxon>Pseudomonadales</taxon>
        <taxon>Marinobacteraceae</taxon>
        <taxon>Marinobacter</taxon>
    </lineage>
</organism>
<gene>
    <name evidence="1" type="ORF">SAMN04487868_12763</name>
</gene>
<sequence>MQDTHILSAPSDFHDCRSSADQDLPLRRSEALRALKPITLVPVTRPRRLRLEQLHLAPEVFSFRQQLENDYTQKAVVEELARDLRNGQRLDPIRIVWTSQGWAVSDGYLRLEAYKAVKWKGGIPVAAFNGTPAEALDKAIETNRKRSLPLTQTERADVAWFYVSSGRKLSKRETAQQSGVSQRMVGYMRQVMKELVGKGLEAETYPTWIHARMAMLNSDEELQEFNVDAEVERVHGKLREIFGKLEYHAVETFAGGVHKFSGTRFLELMAAFGELGGAETYEAAQVEALHYAENPEF</sequence>
<dbReference type="SUPFAM" id="SSF110849">
    <property type="entry name" value="ParB/Sulfiredoxin"/>
    <property type="match status" value="1"/>
</dbReference>
<dbReference type="EMBL" id="FOTV01000027">
    <property type="protein sequence ID" value="SFM08647.1"/>
    <property type="molecule type" value="Genomic_DNA"/>
</dbReference>
<proteinExistence type="predicted"/>
<reference evidence="1 2" key="1">
    <citation type="submission" date="2016-10" db="EMBL/GenBank/DDBJ databases">
        <authorList>
            <person name="Varghese N."/>
            <person name="Submissions S."/>
        </authorList>
    </citation>
    <scope>NUCLEOTIDE SEQUENCE [LARGE SCALE GENOMIC DNA]</scope>
    <source>
        <strain evidence="1 2">DSM 26291</strain>
    </source>
</reference>
<comment type="caution">
    <text evidence="1">The sequence shown here is derived from an EMBL/GenBank/DDBJ whole genome shotgun (WGS) entry which is preliminary data.</text>
</comment>
<evidence type="ECO:0000313" key="2">
    <source>
        <dbReference type="Proteomes" id="UP000199211"/>
    </source>
</evidence>
<name>A0ABY1FTV8_9GAMM</name>
<dbReference type="InterPro" id="IPR036086">
    <property type="entry name" value="ParB/Sulfiredoxin_sf"/>
</dbReference>